<evidence type="ECO:0000313" key="1">
    <source>
        <dbReference type="EMBL" id="NHZ81570.1"/>
    </source>
</evidence>
<reference evidence="1 2" key="1">
    <citation type="submission" date="2019-10" db="EMBL/GenBank/DDBJ databases">
        <title>Taxonomy of Antarctic Massilia spp.: description of Massilia rubra sp. nov., Massilia aquatica sp. nov., Massilia mucilaginosa sp. nov., Massilia frigida sp. nov. isolated from streams, lakes and regoliths.</title>
        <authorList>
            <person name="Holochova P."/>
            <person name="Sedlacek I."/>
            <person name="Kralova S."/>
            <person name="Maslanova I."/>
            <person name="Busse H.-J."/>
            <person name="Stankova E."/>
            <person name="Vrbovska V."/>
            <person name="Kovarovic V."/>
            <person name="Bartak M."/>
            <person name="Svec P."/>
            <person name="Pantucek R."/>
        </authorList>
    </citation>
    <scope>NUCLEOTIDE SEQUENCE [LARGE SCALE GENOMIC DNA]</scope>
    <source>
        <strain evidence="1 2">CCM 8695</strain>
    </source>
</reference>
<evidence type="ECO:0000313" key="2">
    <source>
        <dbReference type="Proteomes" id="UP000621455"/>
    </source>
</evidence>
<organism evidence="1 2">
    <name type="scientific">Massilia frigida</name>
    <dbReference type="NCBI Taxonomy" id="2609281"/>
    <lineage>
        <taxon>Bacteria</taxon>
        <taxon>Pseudomonadati</taxon>
        <taxon>Pseudomonadota</taxon>
        <taxon>Betaproteobacteria</taxon>
        <taxon>Burkholderiales</taxon>
        <taxon>Oxalobacteraceae</taxon>
        <taxon>Telluria group</taxon>
        <taxon>Massilia</taxon>
    </lineage>
</organism>
<dbReference type="RefSeq" id="WP_167088899.1">
    <property type="nucleotide sequence ID" value="NZ_WHJG01000023.1"/>
</dbReference>
<comment type="caution">
    <text evidence="1">The sequence shown here is derived from an EMBL/GenBank/DDBJ whole genome shotgun (WGS) entry which is preliminary data.</text>
</comment>
<dbReference type="Proteomes" id="UP000621455">
    <property type="component" value="Unassembled WGS sequence"/>
</dbReference>
<protein>
    <submittedName>
        <fullName evidence="1">Uncharacterized protein</fullName>
    </submittedName>
</protein>
<proteinExistence type="predicted"/>
<sequence>MKHSKKTLALLAQCPTFRNWILQNLTRKQLDEICHAPRASRLFSSAHPLNDEKLAATVFRAYRQDAIGCIKYQFESLEHFGEMRGHGPTWNAFYHHALITAIALMVVECPEVLTLALMPIRTGV</sequence>
<keyword evidence="2" id="KW-1185">Reference proteome</keyword>
<accession>A0ABX0N852</accession>
<name>A0ABX0N852_9BURK</name>
<dbReference type="EMBL" id="WHJG01000023">
    <property type="protein sequence ID" value="NHZ81570.1"/>
    <property type="molecule type" value="Genomic_DNA"/>
</dbReference>
<gene>
    <name evidence="1" type="ORF">F2P44_20150</name>
</gene>